<sequence length="296" mass="34504">MFDEDANTTVPVEIDNEYNEELEFFFDDKIRKIWHKQEQEWYFSILDVILYLTESSDPKQYLKKMKHRDPELSSKWGTICTPLKMKSKDGKFRQCQATNTEGILRIIQSIPSKKAEPFKLWLAKVGREWLEEAADPELSFERMIRTYRQKGYPEKWIEQRLRTIDSRKQLTDEWKRDNIDDSRQYATLTNILTKTWSGKSVKEYKEYKGLHKESLRDNMTNVELALNQLAEVSATAISQAKNPHGFLETKETVISGGTIAGNARRELEQRIGKSVISPLNAQTPSLLDDSDENSDL</sequence>
<gene>
    <name evidence="2" type="ORF">GKE72_13800</name>
</gene>
<dbReference type="Pfam" id="PF02498">
    <property type="entry name" value="Bro-N"/>
    <property type="match status" value="1"/>
</dbReference>
<accession>A0A844E3D6</accession>
<proteinExistence type="predicted"/>
<dbReference type="Proteomes" id="UP000431304">
    <property type="component" value="Unassembled WGS sequence"/>
</dbReference>
<dbReference type="EMBL" id="WKRA01000029">
    <property type="protein sequence ID" value="MSD17109.1"/>
    <property type="molecule type" value="Genomic_DNA"/>
</dbReference>
<evidence type="ECO:0000313" key="3">
    <source>
        <dbReference type="Proteomes" id="UP000431304"/>
    </source>
</evidence>
<dbReference type="InterPro" id="IPR003497">
    <property type="entry name" value="BRO_N_domain"/>
</dbReference>
<name>A0A844E3D6_EUBRA</name>
<dbReference type="AlphaFoldDB" id="A0A844E3D6"/>
<feature type="domain" description="Bro-N" evidence="1">
    <location>
        <begin position="29"/>
        <end position="128"/>
    </location>
</feature>
<protein>
    <recommendedName>
        <fullName evidence="1">Bro-N domain-containing protein</fullName>
    </recommendedName>
</protein>
<evidence type="ECO:0000259" key="1">
    <source>
        <dbReference type="SMART" id="SM01040"/>
    </source>
</evidence>
<reference evidence="2 3" key="1">
    <citation type="journal article" date="2019" name="Nat. Med.">
        <title>A library of human gut bacterial isolates paired with longitudinal multiomics data enables mechanistic microbiome research.</title>
        <authorList>
            <person name="Poyet M."/>
            <person name="Groussin M."/>
            <person name="Gibbons S.M."/>
            <person name="Avila-Pacheco J."/>
            <person name="Jiang X."/>
            <person name="Kearney S.M."/>
            <person name="Perrotta A.R."/>
            <person name="Berdy B."/>
            <person name="Zhao S."/>
            <person name="Lieberman T.D."/>
            <person name="Swanson P.K."/>
            <person name="Smith M."/>
            <person name="Roesemann S."/>
            <person name="Alexander J.E."/>
            <person name="Rich S.A."/>
            <person name="Livny J."/>
            <person name="Vlamakis H."/>
            <person name="Clish C."/>
            <person name="Bullock K."/>
            <person name="Deik A."/>
            <person name="Scott J."/>
            <person name="Pierce K.A."/>
            <person name="Xavier R.J."/>
            <person name="Alm E.J."/>
        </authorList>
    </citation>
    <scope>NUCLEOTIDE SEQUENCE [LARGE SCALE GENOMIC DNA]</scope>
    <source>
        <strain evidence="2 3">BIOML-A3</strain>
    </source>
</reference>
<organism evidence="2 3">
    <name type="scientific">Eubacterium ramulus</name>
    <dbReference type="NCBI Taxonomy" id="39490"/>
    <lineage>
        <taxon>Bacteria</taxon>
        <taxon>Bacillati</taxon>
        <taxon>Bacillota</taxon>
        <taxon>Clostridia</taxon>
        <taxon>Eubacteriales</taxon>
        <taxon>Eubacteriaceae</taxon>
        <taxon>Eubacterium</taxon>
    </lineage>
</organism>
<evidence type="ECO:0000313" key="2">
    <source>
        <dbReference type="EMBL" id="MSD17109.1"/>
    </source>
</evidence>
<comment type="caution">
    <text evidence="2">The sequence shown here is derived from an EMBL/GenBank/DDBJ whole genome shotgun (WGS) entry which is preliminary data.</text>
</comment>
<dbReference type="SMART" id="SM01040">
    <property type="entry name" value="Bro-N"/>
    <property type="match status" value="1"/>
</dbReference>